<dbReference type="Gene3D" id="1.10.260.40">
    <property type="entry name" value="lambda repressor-like DNA-binding domains"/>
    <property type="match status" value="1"/>
</dbReference>
<dbReference type="OrthoDB" id="7404022at2"/>
<dbReference type="PROSITE" id="PS50943">
    <property type="entry name" value="HTH_CROC1"/>
    <property type="match status" value="1"/>
</dbReference>
<dbReference type="PANTHER" id="PTHR46797:SF1">
    <property type="entry name" value="METHYLPHOSPHONATE SYNTHASE"/>
    <property type="match status" value="1"/>
</dbReference>
<evidence type="ECO:0000313" key="4">
    <source>
        <dbReference type="Proteomes" id="UP000032160"/>
    </source>
</evidence>
<evidence type="ECO:0000313" key="3">
    <source>
        <dbReference type="EMBL" id="CDO60645.1"/>
    </source>
</evidence>
<feature type="domain" description="HTH cro/C1-type" evidence="2">
    <location>
        <begin position="11"/>
        <end position="65"/>
    </location>
</feature>
<evidence type="ECO:0000259" key="2">
    <source>
        <dbReference type="PROSITE" id="PS50943"/>
    </source>
</evidence>
<dbReference type="Proteomes" id="UP000032160">
    <property type="component" value="Chromosome I"/>
</dbReference>
<protein>
    <recommendedName>
        <fullName evidence="2">HTH cro/C1-type domain-containing protein</fullName>
    </recommendedName>
</protein>
<dbReference type="PANTHER" id="PTHR46797">
    <property type="entry name" value="HTH-TYPE TRANSCRIPTIONAL REGULATOR"/>
    <property type="match status" value="1"/>
</dbReference>
<sequence length="198" mass="21754">MIRGQAMQTRIRHYRKLRGLTLQQLADKVETTPQTISRLETGNMTVSIDWLERFAGVFDVQVRDLISGTQGREIDLMGTLAGDGAALTATEADLPGFAVDIPADRPVAVWLSGRVGPYEAGDLLIGNRLEGADLAAAHAQDCLVPGDNNSLYLRRVAREDSGLFTLMPLDAGGDVRFGAELDWAARIVMRIQYFRKPR</sequence>
<name>X5MMS0_9HYPH</name>
<dbReference type="GO" id="GO:0003700">
    <property type="term" value="F:DNA-binding transcription factor activity"/>
    <property type="evidence" value="ECO:0007669"/>
    <property type="project" value="TreeGrafter"/>
</dbReference>
<dbReference type="Pfam" id="PF01381">
    <property type="entry name" value="HTH_3"/>
    <property type="match status" value="1"/>
</dbReference>
<dbReference type="HOGENOM" id="CLU_1446791_0_0_5"/>
<dbReference type="KEGG" id="pect:BN1012_Phect2432"/>
<organism evidence="3 4">
    <name type="scientific">Candidatus Phaeomarinibacter ectocarpi</name>
    <dbReference type="NCBI Taxonomy" id="1458461"/>
    <lineage>
        <taxon>Bacteria</taxon>
        <taxon>Pseudomonadati</taxon>
        <taxon>Pseudomonadota</taxon>
        <taxon>Alphaproteobacteria</taxon>
        <taxon>Hyphomicrobiales</taxon>
        <taxon>Parvibaculaceae</taxon>
        <taxon>Candidatus Phaeomarinibacter</taxon>
    </lineage>
</organism>
<keyword evidence="1" id="KW-0238">DNA-binding</keyword>
<keyword evidence="4" id="KW-1185">Reference proteome</keyword>
<evidence type="ECO:0000256" key="1">
    <source>
        <dbReference type="ARBA" id="ARBA00023125"/>
    </source>
</evidence>
<gene>
    <name evidence="3" type="ORF">BN1012_Phect2432</name>
</gene>
<dbReference type="AlphaFoldDB" id="X5MMS0"/>
<dbReference type="STRING" id="1458461.BN1012_Phect2432"/>
<dbReference type="InterPro" id="IPR050807">
    <property type="entry name" value="TransReg_Diox_bact_type"/>
</dbReference>
<dbReference type="SUPFAM" id="SSF47413">
    <property type="entry name" value="lambda repressor-like DNA-binding domains"/>
    <property type="match status" value="1"/>
</dbReference>
<dbReference type="InterPro" id="IPR010982">
    <property type="entry name" value="Lambda_DNA-bd_dom_sf"/>
</dbReference>
<reference evidence="3 4" key="1">
    <citation type="journal article" date="2014" name="Front. Genet.">
        <title>Genome and metabolic network of "Candidatus Phaeomarinobacter ectocarpi" Ec32, a new candidate genus of Alphaproteobacteria frequently associated with brown algae.</title>
        <authorList>
            <person name="Dittami S.M."/>
            <person name="Barbeyron T."/>
            <person name="Boyen C."/>
            <person name="Cambefort J."/>
            <person name="Collet G."/>
            <person name="Delage L."/>
            <person name="Gobet A."/>
            <person name="Groisillier A."/>
            <person name="Leblanc C."/>
            <person name="Michel G."/>
            <person name="Scornet D."/>
            <person name="Siegel A."/>
            <person name="Tapia J.E."/>
            <person name="Tonon T."/>
        </authorList>
    </citation>
    <scope>NUCLEOTIDE SEQUENCE [LARGE SCALE GENOMIC DNA]</scope>
    <source>
        <strain evidence="3 4">Ec32</strain>
    </source>
</reference>
<proteinExistence type="predicted"/>
<dbReference type="GO" id="GO:0003677">
    <property type="term" value="F:DNA binding"/>
    <property type="evidence" value="ECO:0007669"/>
    <property type="project" value="UniProtKB-KW"/>
</dbReference>
<dbReference type="CDD" id="cd00093">
    <property type="entry name" value="HTH_XRE"/>
    <property type="match status" value="1"/>
</dbReference>
<dbReference type="InterPro" id="IPR001387">
    <property type="entry name" value="Cro/C1-type_HTH"/>
</dbReference>
<dbReference type="GO" id="GO:0005829">
    <property type="term" value="C:cytosol"/>
    <property type="evidence" value="ECO:0007669"/>
    <property type="project" value="TreeGrafter"/>
</dbReference>
<accession>X5MMS0</accession>
<dbReference type="EMBL" id="HG966617">
    <property type="protein sequence ID" value="CDO60645.1"/>
    <property type="molecule type" value="Genomic_DNA"/>
</dbReference>
<dbReference type="SMART" id="SM00530">
    <property type="entry name" value="HTH_XRE"/>
    <property type="match status" value="1"/>
</dbReference>